<evidence type="ECO:0000256" key="1">
    <source>
        <dbReference type="SAM" id="Phobius"/>
    </source>
</evidence>
<dbReference type="EMBL" id="CADEAL010000627">
    <property type="protein sequence ID" value="CAB1422993.1"/>
    <property type="molecule type" value="Genomic_DNA"/>
</dbReference>
<dbReference type="Proteomes" id="UP001153269">
    <property type="component" value="Unassembled WGS sequence"/>
</dbReference>
<name>A0A9N7U1T1_PLEPL</name>
<keyword evidence="1" id="KW-0472">Membrane</keyword>
<organism evidence="2 3">
    <name type="scientific">Pleuronectes platessa</name>
    <name type="common">European plaice</name>
    <dbReference type="NCBI Taxonomy" id="8262"/>
    <lineage>
        <taxon>Eukaryota</taxon>
        <taxon>Metazoa</taxon>
        <taxon>Chordata</taxon>
        <taxon>Craniata</taxon>
        <taxon>Vertebrata</taxon>
        <taxon>Euteleostomi</taxon>
        <taxon>Actinopterygii</taxon>
        <taxon>Neopterygii</taxon>
        <taxon>Teleostei</taxon>
        <taxon>Neoteleostei</taxon>
        <taxon>Acanthomorphata</taxon>
        <taxon>Carangaria</taxon>
        <taxon>Pleuronectiformes</taxon>
        <taxon>Pleuronectoidei</taxon>
        <taxon>Pleuronectidae</taxon>
        <taxon>Pleuronectes</taxon>
    </lineage>
</organism>
<comment type="caution">
    <text evidence="2">The sequence shown here is derived from an EMBL/GenBank/DDBJ whole genome shotgun (WGS) entry which is preliminary data.</text>
</comment>
<proteinExistence type="predicted"/>
<keyword evidence="1" id="KW-0812">Transmembrane</keyword>
<sequence length="103" mass="11714">MAPLQTNWILVQFDPDPEHLVWSEEHLTPDAMFLTLGPNQTRPEDKLVREDMRPDLSIRASDTSMLMEDKIASCHLFFLPLLSILCPTTFSLFPVSVSLAVDE</sequence>
<dbReference type="AlphaFoldDB" id="A0A9N7U1T1"/>
<evidence type="ECO:0000313" key="3">
    <source>
        <dbReference type="Proteomes" id="UP001153269"/>
    </source>
</evidence>
<accession>A0A9N7U1T1</accession>
<feature type="transmembrane region" description="Helical" evidence="1">
    <location>
        <begin position="76"/>
        <end position="101"/>
    </location>
</feature>
<reference evidence="2" key="1">
    <citation type="submission" date="2020-03" db="EMBL/GenBank/DDBJ databases">
        <authorList>
            <person name="Weist P."/>
        </authorList>
    </citation>
    <scope>NUCLEOTIDE SEQUENCE</scope>
</reference>
<protein>
    <submittedName>
        <fullName evidence="2">Uncharacterized protein</fullName>
    </submittedName>
</protein>
<keyword evidence="3" id="KW-1185">Reference proteome</keyword>
<keyword evidence="1" id="KW-1133">Transmembrane helix</keyword>
<evidence type="ECO:0000313" key="2">
    <source>
        <dbReference type="EMBL" id="CAB1422993.1"/>
    </source>
</evidence>
<gene>
    <name evidence="2" type="ORF">PLEPLA_LOCUS10911</name>
</gene>